<evidence type="ECO:0000256" key="2">
    <source>
        <dbReference type="ARBA" id="ARBA00022478"/>
    </source>
</evidence>
<evidence type="ECO:0000256" key="1">
    <source>
        <dbReference type="ARBA" id="ARBA00004123"/>
    </source>
</evidence>
<dbReference type="GO" id="GO:0003677">
    <property type="term" value="F:DNA binding"/>
    <property type="evidence" value="ECO:0007669"/>
    <property type="project" value="InterPro"/>
</dbReference>
<evidence type="ECO:0000256" key="4">
    <source>
        <dbReference type="ARBA" id="ARBA00023242"/>
    </source>
</evidence>
<proteinExistence type="predicted"/>
<feature type="compositionally biased region" description="Basic and acidic residues" evidence="5">
    <location>
        <begin position="101"/>
        <end position="111"/>
    </location>
</feature>
<dbReference type="OrthoDB" id="5836119at2759"/>
<keyword evidence="6" id="KW-0548">Nucleotidyltransferase</keyword>
<dbReference type="EMBL" id="REGN01001209">
    <property type="protein sequence ID" value="RNA36253.1"/>
    <property type="molecule type" value="Genomic_DNA"/>
</dbReference>
<dbReference type="GO" id="GO:0005666">
    <property type="term" value="C:RNA polymerase III complex"/>
    <property type="evidence" value="ECO:0007669"/>
    <property type="project" value="InterPro"/>
</dbReference>
<dbReference type="Pfam" id="PF05132">
    <property type="entry name" value="RNA_pol_Rpc4"/>
    <property type="match status" value="1"/>
</dbReference>
<dbReference type="PANTHER" id="PTHR13408:SF0">
    <property type="entry name" value="DNA-DIRECTED RNA POLYMERASE III SUBUNIT RPC4"/>
    <property type="match status" value="1"/>
</dbReference>
<dbReference type="GO" id="GO:0003899">
    <property type="term" value="F:DNA-directed RNA polymerase activity"/>
    <property type="evidence" value="ECO:0007669"/>
    <property type="project" value="UniProtKB-EC"/>
</dbReference>
<keyword evidence="7" id="KW-1185">Reference proteome</keyword>
<sequence>MSDASKGNSEPNASNGTGIKKEPEIPTSSKSSSGPPKRVFVPNLSIDRTKKEVKAEPDQPRQEKNKQRRPVAPNLAASRGRNRNQNLIQSHSIFEAGPAESTKRFANKDQSETGYTKVVGQSLRSSVGEKREPEEPTITRHRAEQNVLIKESKEDDYPMYIKLKYDVKEESNVLGAKDLEDAKTKDEQILKNTFFPDDYLERSKEKLVLFQLPENLQLNELNEGKIGKIRIRKSGKIDMLFNDDKYLNVCLSVSAPFLQNAVGVDIEDDQEIGKMFSLGEVKNKIVCSPKF</sequence>
<dbReference type="GO" id="GO:0042797">
    <property type="term" value="P:tRNA transcription by RNA polymerase III"/>
    <property type="evidence" value="ECO:0007669"/>
    <property type="project" value="TreeGrafter"/>
</dbReference>
<dbReference type="AlphaFoldDB" id="A0A3M7SKE9"/>
<evidence type="ECO:0000256" key="5">
    <source>
        <dbReference type="SAM" id="MobiDB-lite"/>
    </source>
</evidence>
<dbReference type="Proteomes" id="UP000276133">
    <property type="component" value="Unassembled WGS sequence"/>
</dbReference>
<keyword evidence="4" id="KW-0539">Nucleus</keyword>
<dbReference type="STRING" id="10195.A0A3M7SKE9"/>
<feature type="compositionally biased region" description="Basic and acidic residues" evidence="5">
    <location>
        <begin position="127"/>
        <end position="149"/>
    </location>
</feature>
<feature type="compositionally biased region" description="Low complexity" evidence="5">
    <location>
        <begin position="25"/>
        <end position="37"/>
    </location>
</feature>
<evidence type="ECO:0000256" key="3">
    <source>
        <dbReference type="ARBA" id="ARBA00023163"/>
    </source>
</evidence>
<reference evidence="6 7" key="1">
    <citation type="journal article" date="2018" name="Sci. Rep.">
        <title>Genomic signatures of local adaptation to the degree of environmental predictability in rotifers.</title>
        <authorList>
            <person name="Franch-Gras L."/>
            <person name="Hahn C."/>
            <person name="Garcia-Roger E.M."/>
            <person name="Carmona M.J."/>
            <person name="Serra M."/>
            <person name="Gomez A."/>
        </authorList>
    </citation>
    <scope>NUCLEOTIDE SEQUENCE [LARGE SCALE GENOMIC DNA]</scope>
    <source>
        <strain evidence="6">HYR1</strain>
    </source>
</reference>
<feature type="region of interest" description="Disordered" evidence="5">
    <location>
        <begin position="1"/>
        <end position="149"/>
    </location>
</feature>
<name>A0A3M7SKE9_BRAPC</name>
<keyword evidence="6" id="KW-0808">Transferase</keyword>
<evidence type="ECO:0000313" key="7">
    <source>
        <dbReference type="Proteomes" id="UP000276133"/>
    </source>
</evidence>
<comment type="caution">
    <text evidence="6">The sequence shown here is derived from an EMBL/GenBank/DDBJ whole genome shotgun (WGS) entry which is preliminary data.</text>
</comment>
<keyword evidence="2 6" id="KW-0240">DNA-directed RNA polymerase</keyword>
<dbReference type="InterPro" id="IPR007811">
    <property type="entry name" value="RPC4"/>
</dbReference>
<feature type="compositionally biased region" description="Polar residues" evidence="5">
    <location>
        <begin position="83"/>
        <end position="92"/>
    </location>
</feature>
<keyword evidence="3" id="KW-0804">Transcription</keyword>
<protein>
    <submittedName>
        <fullName evidence="6">DNA-directed RNA polymerase III subunit RPC4</fullName>
        <ecNumber evidence="6">2.7.7.6</ecNumber>
    </submittedName>
</protein>
<accession>A0A3M7SKE9</accession>
<gene>
    <name evidence="6" type="ORF">BpHYR1_016603</name>
</gene>
<feature type="compositionally biased region" description="Basic and acidic residues" evidence="5">
    <location>
        <begin position="47"/>
        <end position="65"/>
    </location>
</feature>
<organism evidence="6 7">
    <name type="scientific">Brachionus plicatilis</name>
    <name type="common">Marine rotifer</name>
    <name type="synonym">Brachionus muelleri</name>
    <dbReference type="NCBI Taxonomy" id="10195"/>
    <lineage>
        <taxon>Eukaryota</taxon>
        <taxon>Metazoa</taxon>
        <taxon>Spiralia</taxon>
        <taxon>Gnathifera</taxon>
        <taxon>Rotifera</taxon>
        <taxon>Eurotatoria</taxon>
        <taxon>Monogononta</taxon>
        <taxon>Pseudotrocha</taxon>
        <taxon>Ploima</taxon>
        <taxon>Brachionidae</taxon>
        <taxon>Brachionus</taxon>
    </lineage>
</organism>
<feature type="compositionally biased region" description="Polar residues" evidence="5">
    <location>
        <begin position="1"/>
        <end position="17"/>
    </location>
</feature>
<dbReference type="EC" id="2.7.7.6" evidence="6"/>
<dbReference type="PANTHER" id="PTHR13408">
    <property type="entry name" value="DNA-DIRECTED RNA POLYMERASE III"/>
    <property type="match status" value="1"/>
</dbReference>
<comment type="subcellular location">
    <subcellularLocation>
        <location evidence="1">Nucleus</location>
    </subcellularLocation>
</comment>
<evidence type="ECO:0000313" key="6">
    <source>
        <dbReference type="EMBL" id="RNA36253.1"/>
    </source>
</evidence>